<keyword evidence="5" id="KW-1185">Reference proteome</keyword>
<evidence type="ECO:0000259" key="3">
    <source>
        <dbReference type="Pfam" id="PF05368"/>
    </source>
</evidence>
<dbReference type="InterPro" id="IPR008030">
    <property type="entry name" value="NmrA-like"/>
</dbReference>
<evidence type="ECO:0000256" key="2">
    <source>
        <dbReference type="ARBA" id="ARBA00022857"/>
    </source>
</evidence>
<dbReference type="OrthoDB" id="300709at2759"/>
<dbReference type="GO" id="GO:0005634">
    <property type="term" value="C:nucleus"/>
    <property type="evidence" value="ECO:0007669"/>
    <property type="project" value="TreeGrafter"/>
</dbReference>
<dbReference type="Gene3D" id="3.40.50.720">
    <property type="entry name" value="NAD(P)-binding Rossmann-like Domain"/>
    <property type="match status" value="1"/>
</dbReference>
<accession>A0A8H4LDH8</accession>
<sequence length="330" mass="36081">MSTSKTIAIVGATGNQGSSVAKTFLSTPGWHVRALTRDPSSKKAQALKDLGAELVQAELEDIDSLTKAFKDAHAIFVNTDFWIPYQNALKAGHDQHTSEKKGYDSEVQNAKNAAIAASNTPGLKKYIYSALGPMAEASGGKYPHCHHWETKAAAVKFIERELPELNKKTSYIYLGAYSTNPLLHPKPNKETGEYEMVLPGPKEAIFPIINPETSTGPFVRALVEDEPAGTKLLAYDSRITIGEAVDVWSKTAGKKASYVQKTSQEIHEATGMPLEVLDGPAFMGEYEFTAGVEGVIFPEQLKNPPKTPSYPEFLASKDLEYLLGSEYPKW</sequence>
<dbReference type="InterPro" id="IPR051164">
    <property type="entry name" value="NmrA-like_oxidored"/>
</dbReference>
<organism evidence="4 5">
    <name type="scientific">Fusarium albosuccineum</name>
    <dbReference type="NCBI Taxonomy" id="1237068"/>
    <lineage>
        <taxon>Eukaryota</taxon>
        <taxon>Fungi</taxon>
        <taxon>Dikarya</taxon>
        <taxon>Ascomycota</taxon>
        <taxon>Pezizomycotina</taxon>
        <taxon>Sordariomycetes</taxon>
        <taxon>Hypocreomycetidae</taxon>
        <taxon>Hypocreales</taxon>
        <taxon>Nectriaceae</taxon>
        <taxon>Fusarium</taxon>
        <taxon>Fusarium decemcellulare species complex</taxon>
    </lineage>
</organism>
<dbReference type="AlphaFoldDB" id="A0A8H4LDH8"/>
<dbReference type="InterPro" id="IPR036291">
    <property type="entry name" value="NAD(P)-bd_dom_sf"/>
</dbReference>
<dbReference type="Proteomes" id="UP000554235">
    <property type="component" value="Unassembled WGS sequence"/>
</dbReference>
<keyword evidence="2" id="KW-0521">NADP</keyword>
<comment type="caution">
    <text evidence="4">The sequence shown here is derived from an EMBL/GenBank/DDBJ whole genome shotgun (WGS) entry which is preliminary data.</text>
</comment>
<dbReference type="SUPFAM" id="SSF51735">
    <property type="entry name" value="NAD(P)-binding Rossmann-fold domains"/>
    <property type="match status" value="1"/>
</dbReference>
<evidence type="ECO:0000256" key="1">
    <source>
        <dbReference type="ARBA" id="ARBA00006328"/>
    </source>
</evidence>
<dbReference type="Gene3D" id="3.90.25.10">
    <property type="entry name" value="UDP-galactose 4-epimerase, domain 1"/>
    <property type="match status" value="1"/>
</dbReference>
<dbReference type="EMBL" id="JAADYS010000802">
    <property type="protein sequence ID" value="KAF4466976.1"/>
    <property type="molecule type" value="Genomic_DNA"/>
</dbReference>
<reference evidence="4 5" key="1">
    <citation type="submission" date="2020-01" db="EMBL/GenBank/DDBJ databases">
        <title>Identification and distribution of gene clusters putatively required for synthesis of sphingolipid metabolism inhibitors in phylogenetically diverse species of the filamentous fungus Fusarium.</title>
        <authorList>
            <person name="Kim H.-S."/>
            <person name="Busman M."/>
            <person name="Brown D.W."/>
            <person name="Divon H."/>
            <person name="Uhlig S."/>
            <person name="Proctor R.H."/>
        </authorList>
    </citation>
    <scope>NUCLEOTIDE SEQUENCE [LARGE SCALE GENOMIC DNA]</scope>
    <source>
        <strain evidence="4 5">NRRL 20459</strain>
    </source>
</reference>
<dbReference type="Pfam" id="PF05368">
    <property type="entry name" value="NmrA"/>
    <property type="match status" value="1"/>
</dbReference>
<protein>
    <submittedName>
        <fullName evidence="4">Family 1</fullName>
    </submittedName>
</protein>
<comment type="similarity">
    <text evidence="1">Belongs to the NmrA-type oxidoreductase family.</text>
</comment>
<gene>
    <name evidence="4" type="ORF">FALBO_6125</name>
</gene>
<evidence type="ECO:0000313" key="5">
    <source>
        <dbReference type="Proteomes" id="UP000554235"/>
    </source>
</evidence>
<feature type="domain" description="NmrA-like" evidence="3">
    <location>
        <begin position="4"/>
        <end position="269"/>
    </location>
</feature>
<dbReference type="PANTHER" id="PTHR42748">
    <property type="entry name" value="NITROGEN METABOLITE REPRESSION PROTEIN NMRA FAMILY MEMBER"/>
    <property type="match status" value="1"/>
</dbReference>
<dbReference type="PANTHER" id="PTHR42748:SF29">
    <property type="entry name" value="NMRA-LIKE DOMAIN-CONTAINING PROTEIN"/>
    <property type="match status" value="1"/>
</dbReference>
<evidence type="ECO:0000313" key="4">
    <source>
        <dbReference type="EMBL" id="KAF4466976.1"/>
    </source>
</evidence>
<name>A0A8H4LDH8_9HYPO</name>
<dbReference type="CDD" id="cd05251">
    <property type="entry name" value="NmrA_like_SDR_a"/>
    <property type="match status" value="1"/>
</dbReference>
<proteinExistence type="inferred from homology"/>